<name>A0A9W7Y5H9_9FUNG</name>
<evidence type="ECO:0000259" key="14">
    <source>
        <dbReference type="PROSITE" id="PS50127"/>
    </source>
</evidence>
<feature type="domain" description="UBC core" evidence="14">
    <location>
        <begin position="23"/>
        <end position="167"/>
    </location>
</feature>
<dbReference type="InterPro" id="IPR000608">
    <property type="entry name" value="UBC"/>
</dbReference>
<organism evidence="15 16">
    <name type="scientific">Coemansia erecta</name>
    <dbReference type="NCBI Taxonomy" id="147472"/>
    <lineage>
        <taxon>Eukaryota</taxon>
        <taxon>Fungi</taxon>
        <taxon>Fungi incertae sedis</taxon>
        <taxon>Zoopagomycota</taxon>
        <taxon>Kickxellomycotina</taxon>
        <taxon>Kickxellomycetes</taxon>
        <taxon>Kickxellales</taxon>
        <taxon>Kickxellaceae</taxon>
        <taxon>Coemansia</taxon>
    </lineage>
</organism>
<proteinExistence type="inferred from homology"/>
<comment type="catalytic activity">
    <reaction evidence="6">
        <text>[E1 NEDD8-activating enzyme]-S-[NEDD8 protein]-yl-L-cysteine + [E2 NEDD8-conjugating enzyme]-L-cysteine = [E1 NEDD8-activating enzyme]-L-cysteine + [E2 NEDD8-conjugating enzyme]-S-[NEDD8-protein]-yl-L-cysteine.</text>
        <dbReference type="EC" id="2.3.2.34"/>
    </reaction>
</comment>
<comment type="caution">
    <text evidence="15">The sequence shown here is derived from an EMBL/GenBank/DDBJ whole genome shotgun (WGS) entry which is preliminary data.</text>
</comment>
<evidence type="ECO:0000313" key="15">
    <source>
        <dbReference type="EMBL" id="KAJ1724927.1"/>
    </source>
</evidence>
<dbReference type="CDD" id="cd23794">
    <property type="entry name" value="UBCc_UBE2F_UBE2M"/>
    <property type="match status" value="1"/>
</dbReference>
<dbReference type="PROSITE" id="PS50127">
    <property type="entry name" value="UBC_2"/>
    <property type="match status" value="1"/>
</dbReference>
<evidence type="ECO:0000256" key="11">
    <source>
        <dbReference type="ARBA" id="ARBA00044315"/>
    </source>
</evidence>
<dbReference type="EMBL" id="JANBOJ010000017">
    <property type="protein sequence ID" value="KAJ1724927.1"/>
    <property type="molecule type" value="Genomic_DNA"/>
</dbReference>
<evidence type="ECO:0000256" key="10">
    <source>
        <dbReference type="ARBA" id="ARBA00044279"/>
    </source>
</evidence>
<evidence type="ECO:0000256" key="6">
    <source>
        <dbReference type="ARBA" id="ARBA00043698"/>
    </source>
</evidence>
<dbReference type="GO" id="GO:0061654">
    <property type="term" value="F:NEDD8 conjugating enzyme activity"/>
    <property type="evidence" value="ECO:0007669"/>
    <property type="project" value="UniProtKB-EC"/>
</dbReference>
<gene>
    <name evidence="15" type="primary">UBC12</name>
    <name evidence="15" type="ORF">LPJ53_000853</name>
</gene>
<dbReference type="InterPro" id="IPR023313">
    <property type="entry name" value="UBQ-conjugating_AS"/>
</dbReference>
<keyword evidence="5 13" id="KW-0067">ATP-binding</keyword>
<evidence type="ECO:0000256" key="13">
    <source>
        <dbReference type="RuleBase" id="RU362109"/>
    </source>
</evidence>
<dbReference type="Pfam" id="PF00179">
    <property type="entry name" value="UQ_con"/>
    <property type="match status" value="1"/>
</dbReference>
<keyword evidence="4 13" id="KW-0833">Ubl conjugation pathway</keyword>
<comment type="pathway">
    <text evidence="1">Protein modification; protein neddylation.</text>
</comment>
<dbReference type="GO" id="GO:0005524">
    <property type="term" value="F:ATP binding"/>
    <property type="evidence" value="ECO:0007669"/>
    <property type="project" value="UniProtKB-UniRule"/>
</dbReference>
<dbReference type="InterPro" id="IPR016135">
    <property type="entry name" value="UBQ-conjugating_enzyme/RWD"/>
</dbReference>
<accession>A0A9W7Y5H9</accession>
<evidence type="ECO:0000256" key="5">
    <source>
        <dbReference type="ARBA" id="ARBA00022840"/>
    </source>
</evidence>
<dbReference type="SUPFAM" id="SSF54495">
    <property type="entry name" value="UBC-like"/>
    <property type="match status" value="1"/>
</dbReference>
<evidence type="ECO:0000256" key="2">
    <source>
        <dbReference type="ARBA" id="ARBA00022679"/>
    </source>
</evidence>
<evidence type="ECO:0000256" key="8">
    <source>
        <dbReference type="ARBA" id="ARBA00044084"/>
    </source>
</evidence>
<dbReference type="AlphaFoldDB" id="A0A9W7Y5H9"/>
<dbReference type="FunFam" id="3.10.110.10:FF:000005">
    <property type="entry name" value="NEDD8-conjugating enzyme Ubc12"/>
    <property type="match status" value="1"/>
</dbReference>
<evidence type="ECO:0000313" key="16">
    <source>
        <dbReference type="Proteomes" id="UP001149813"/>
    </source>
</evidence>
<dbReference type="InterPro" id="IPR050113">
    <property type="entry name" value="Ub_conjugating_enzyme"/>
</dbReference>
<feature type="active site" description="Glycyl thioester intermediate" evidence="12">
    <location>
        <position position="105"/>
    </location>
</feature>
<protein>
    <recommendedName>
        <fullName evidence="9">NEDD8-conjugating enzyme UBC12</fullName>
        <ecNumber evidence="7">2.3.2.34</ecNumber>
    </recommendedName>
    <alternativeName>
        <fullName evidence="8">NEDD8-conjugating enzyme Ubc12</fullName>
    </alternativeName>
    <alternativeName>
        <fullName evidence="10">RUB1-conjugating enzyme</fullName>
    </alternativeName>
    <alternativeName>
        <fullName evidence="11">Ubiquitin carrier protein 12</fullName>
    </alternativeName>
</protein>
<dbReference type="PROSITE" id="PS00183">
    <property type="entry name" value="UBC_1"/>
    <property type="match status" value="1"/>
</dbReference>
<evidence type="ECO:0000256" key="1">
    <source>
        <dbReference type="ARBA" id="ARBA00005032"/>
    </source>
</evidence>
<comment type="similarity">
    <text evidence="13">Belongs to the ubiquitin-conjugating enzyme family.</text>
</comment>
<evidence type="ECO:0000256" key="3">
    <source>
        <dbReference type="ARBA" id="ARBA00022741"/>
    </source>
</evidence>
<dbReference type="EC" id="2.3.2.34" evidence="7"/>
<keyword evidence="16" id="KW-1185">Reference proteome</keyword>
<dbReference type="OrthoDB" id="10249039at2759"/>
<keyword evidence="2" id="KW-0808">Transferase</keyword>
<dbReference type="PANTHER" id="PTHR24067">
    <property type="entry name" value="UBIQUITIN-CONJUGATING ENZYME E2"/>
    <property type="match status" value="1"/>
</dbReference>
<sequence>MLKIWNQKKSEVEAQRLKPKGSPSRIRLQKDLGELVPSDDTDIQFPNPSDQTTFNVVYRPPTGFYTGGEFRFTFEVSENFPHEPPKVLCTQTIYHPNIDTEGHVCLNVLREDWKPVLNIQSVIFGLQMLFVEPNPEDPLNKDAAKLMIDDRQRFGRMVAETMCGQTRSNVAYSNVLDMKNPANKGRTLRNGHSYY</sequence>
<evidence type="ECO:0000256" key="9">
    <source>
        <dbReference type="ARBA" id="ARBA00044092"/>
    </source>
</evidence>
<reference evidence="15" key="1">
    <citation type="submission" date="2022-07" db="EMBL/GenBank/DDBJ databases">
        <title>Phylogenomic reconstructions and comparative analyses of Kickxellomycotina fungi.</title>
        <authorList>
            <person name="Reynolds N.K."/>
            <person name="Stajich J.E."/>
            <person name="Barry K."/>
            <person name="Grigoriev I.V."/>
            <person name="Crous P."/>
            <person name="Smith M.E."/>
        </authorList>
    </citation>
    <scope>NUCLEOTIDE SEQUENCE</scope>
    <source>
        <strain evidence="15">NBRC 32514</strain>
    </source>
</reference>
<dbReference type="SMART" id="SM00212">
    <property type="entry name" value="UBCc"/>
    <property type="match status" value="1"/>
</dbReference>
<evidence type="ECO:0000256" key="7">
    <source>
        <dbReference type="ARBA" id="ARBA00044047"/>
    </source>
</evidence>
<dbReference type="Proteomes" id="UP001149813">
    <property type="component" value="Unassembled WGS sequence"/>
</dbReference>
<evidence type="ECO:0000256" key="4">
    <source>
        <dbReference type="ARBA" id="ARBA00022786"/>
    </source>
</evidence>
<dbReference type="Gene3D" id="3.10.110.10">
    <property type="entry name" value="Ubiquitin Conjugating Enzyme"/>
    <property type="match status" value="1"/>
</dbReference>
<keyword evidence="3 13" id="KW-0547">Nucleotide-binding</keyword>
<evidence type="ECO:0000256" key="12">
    <source>
        <dbReference type="PROSITE-ProRule" id="PRU10133"/>
    </source>
</evidence>